<feature type="region of interest" description="Disordered" evidence="3">
    <location>
        <begin position="1"/>
        <end position="39"/>
    </location>
</feature>
<dbReference type="Pfam" id="PF04072">
    <property type="entry name" value="LCM"/>
    <property type="match status" value="1"/>
</dbReference>
<reference evidence="4 5" key="1">
    <citation type="journal article" date="2024" name="Nat. Commun.">
        <title>Phylogenomics reveals the evolutionary origins of lichenization in chlorophyte algae.</title>
        <authorList>
            <person name="Puginier C."/>
            <person name="Libourel C."/>
            <person name="Otte J."/>
            <person name="Skaloud P."/>
            <person name="Haon M."/>
            <person name="Grisel S."/>
            <person name="Petersen M."/>
            <person name="Berrin J.G."/>
            <person name="Delaux P.M."/>
            <person name="Dal Grande F."/>
            <person name="Keller J."/>
        </authorList>
    </citation>
    <scope>NUCLEOTIDE SEQUENCE [LARGE SCALE GENOMIC DNA]</scope>
    <source>
        <strain evidence="4 5">SAG 2145</strain>
    </source>
</reference>
<dbReference type="PANTHER" id="PTHR43619:SF2">
    <property type="entry name" value="S-ADENOSYL-L-METHIONINE-DEPENDENT METHYLTRANSFERASES SUPERFAMILY PROTEIN"/>
    <property type="match status" value="1"/>
</dbReference>
<dbReference type="Proteomes" id="UP001438707">
    <property type="component" value="Unassembled WGS sequence"/>
</dbReference>
<name>A0AAW1RYH2_9CHLO</name>
<sequence length="327" mass="35453">MLLRAYPTGSASQQAYFGQPSRGSREAASRGVRVAATPDPKARSQFEVATLLAARRAEHSRTQNPIFVDNFAQRLASNVEAAPSQLPWDTVATRFLDDQLSQGIDIVNMELEEDYRQVVLLGCGMDTRPYRLMWPAGTVLYEVAPAEVHAAAVAALQAASAKVQRGCLHIRVSADLEAGDSLGEKLARAGFSGNRLSIWGLQGLTEMQLSPQLLRQLLADVADNAAFGSMVMGELPGLPLQMAEDLLAEAGMLGRVLPFGQEETSFGIWPEQPIPASQADATDGAAPAHRLLFTAQHQRLSLQQMNMFSDHVQAAEETDEDFFGNFS</sequence>
<dbReference type="AlphaFoldDB" id="A0AAW1RYH2"/>
<keyword evidence="2" id="KW-0808">Transferase</keyword>
<accession>A0AAW1RYH2</accession>
<organism evidence="4 5">
    <name type="scientific">Apatococcus lobatus</name>
    <dbReference type="NCBI Taxonomy" id="904363"/>
    <lineage>
        <taxon>Eukaryota</taxon>
        <taxon>Viridiplantae</taxon>
        <taxon>Chlorophyta</taxon>
        <taxon>core chlorophytes</taxon>
        <taxon>Trebouxiophyceae</taxon>
        <taxon>Chlorellales</taxon>
        <taxon>Chlorellaceae</taxon>
        <taxon>Apatococcus</taxon>
    </lineage>
</organism>
<evidence type="ECO:0000313" key="4">
    <source>
        <dbReference type="EMBL" id="KAK9838883.1"/>
    </source>
</evidence>
<dbReference type="PANTHER" id="PTHR43619">
    <property type="entry name" value="S-ADENOSYL-L-METHIONINE-DEPENDENT METHYLTRANSFERASE YKTD-RELATED"/>
    <property type="match status" value="1"/>
</dbReference>
<evidence type="ECO:0000313" key="5">
    <source>
        <dbReference type="Proteomes" id="UP001438707"/>
    </source>
</evidence>
<evidence type="ECO:0000256" key="1">
    <source>
        <dbReference type="ARBA" id="ARBA00022603"/>
    </source>
</evidence>
<dbReference type="GO" id="GO:0032259">
    <property type="term" value="P:methylation"/>
    <property type="evidence" value="ECO:0007669"/>
    <property type="project" value="UniProtKB-KW"/>
</dbReference>
<dbReference type="InterPro" id="IPR007213">
    <property type="entry name" value="Ppm1/Ppm2/Tcmp"/>
</dbReference>
<dbReference type="Gene3D" id="3.40.50.150">
    <property type="entry name" value="Vaccinia Virus protein VP39"/>
    <property type="match status" value="1"/>
</dbReference>
<keyword evidence="5" id="KW-1185">Reference proteome</keyword>
<evidence type="ECO:0000256" key="2">
    <source>
        <dbReference type="ARBA" id="ARBA00022679"/>
    </source>
</evidence>
<gene>
    <name evidence="4" type="ORF">WJX74_005154</name>
</gene>
<dbReference type="GO" id="GO:0008168">
    <property type="term" value="F:methyltransferase activity"/>
    <property type="evidence" value="ECO:0007669"/>
    <property type="project" value="UniProtKB-KW"/>
</dbReference>
<keyword evidence="1" id="KW-0489">Methyltransferase</keyword>
<dbReference type="EMBL" id="JALJOS010000005">
    <property type="protein sequence ID" value="KAK9838883.1"/>
    <property type="molecule type" value="Genomic_DNA"/>
</dbReference>
<comment type="caution">
    <text evidence="4">The sequence shown here is derived from an EMBL/GenBank/DDBJ whole genome shotgun (WGS) entry which is preliminary data.</text>
</comment>
<proteinExistence type="predicted"/>
<dbReference type="InterPro" id="IPR029063">
    <property type="entry name" value="SAM-dependent_MTases_sf"/>
</dbReference>
<dbReference type="SUPFAM" id="SSF53335">
    <property type="entry name" value="S-adenosyl-L-methionine-dependent methyltransferases"/>
    <property type="match status" value="1"/>
</dbReference>
<evidence type="ECO:0008006" key="6">
    <source>
        <dbReference type="Google" id="ProtNLM"/>
    </source>
</evidence>
<evidence type="ECO:0000256" key="3">
    <source>
        <dbReference type="SAM" id="MobiDB-lite"/>
    </source>
</evidence>
<protein>
    <recommendedName>
        <fullName evidence="6">S-adenosyl-L-methionine-dependent methyltransferase</fullName>
    </recommendedName>
</protein>